<dbReference type="GO" id="GO:0008483">
    <property type="term" value="F:transaminase activity"/>
    <property type="evidence" value="ECO:0007669"/>
    <property type="project" value="TreeGrafter"/>
</dbReference>
<reference evidence="6 7" key="1">
    <citation type="submission" date="2020-08" db="EMBL/GenBank/DDBJ databases">
        <title>Genomic Encyclopedia of Type Strains, Phase IV (KMG-IV): sequencing the most valuable type-strain genomes for metagenomic binning, comparative biology and taxonomic classification.</title>
        <authorList>
            <person name="Goeker M."/>
        </authorList>
    </citation>
    <scope>NUCLEOTIDE SEQUENCE [LARGE SCALE GENOMIC DNA]</scope>
    <source>
        <strain evidence="6 7">DSM 5895</strain>
    </source>
</reference>
<dbReference type="PANTHER" id="PTHR30244">
    <property type="entry name" value="TRANSAMINASE"/>
    <property type="match status" value="1"/>
</dbReference>
<dbReference type="Pfam" id="PF01041">
    <property type="entry name" value="DegT_DnrJ_EryC1"/>
    <property type="match status" value="1"/>
</dbReference>
<dbReference type="EMBL" id="JACICD010000004">
    <property type="protein sequence ID" value="MBB3771673.1"/>
    <property type="molecule type" value="Genomic_DNA"/>
</dbReference>
<protein>
    <submittedName>
        <fullName evidence="6">dTDP-4-amino-4,6-dideoxygalactose transaminase</fullName>
    </submittedName>
</protein>
<dbReference type="SUPFAM" id="SSF53383">
    <property type="entry name" value="PLP-dependent transferases"/>
    <property type="match status" value="1"/>
</dbReference>
<comment type="similarity">
    <text evidence="2 5">Belongs to the DegT/DnrJ/EryC1 family.</text>
</comment>
<dbReference type="PANTHER" id="PTHR30244:SF9">
    <property type="entry name" value="PROTEIN RV3402C"/>
    <property type="match status" value="1"/>
</dbReference>
<evidence type="ECO:0000256" key="3">
    <source>
        <dbReference type="PIRSR" id="PIRSR000390-1"/>
    </source>
</evidence>
<dbReference type="AlphaFoldDB" id="A0A839ZAA1"/>
<sequence>MQYAVGDRASKAQPLGREGAKPRIWEAQRGIRFPFVRPRLPELSEVDKFFEVSRQAGFYSNFGPVSIAFEEDLEAAFFPRTGAVACANCTVGISAALIAARVRGPVLVSAFTFPATLAAIRAAGLEPIICDVDAKTGVLDYDAASTTLGRMKCGAIVAGRPYGIWSDIGHLGDLARQWNVPLILDNAAGLGVGRHVVERYSVEEAFEVFSLHATKPFSVGEGGVVVGPRAFENDIRSALNFGLWSAGTVEIGSGFNGKMDELTASMARAVFAGLAVRVDERQSSARHFNRLAQAAGLQTFCAVGEEESSPWQCFPVTLPSHLSVEEVVAKCHAAGLQIRRYYYPLVGEVCSNAPVAGVLSDRTVCLPVYDGVEAGVVDEVWGIFCDSLAH</sequence>
<evidence type="ECO:0000313" key="6">
    <source>
        <dbReference type="EMBL" id="MBB3771673.1"/>
    </source>
</evidence>
<keyword evidence="7" id="KW-1185">Reference proteome</keyword>
<comment type="caution">
    <text evidence="6">The sequence shown here is derived from an EMBL/GenBank/DDBJ whole genome shotgun (WGS) entry which is preliminary data.</text>
</comment>
<evidence type="ECO:0000313" key="7">
    <source>
        <dbReference type="Proteomes" id="UP000533469"/>
    </source>
</evidence>
<evidence type="ECO:0000256" key="4">
    <source>
        <dbReference type="PIRSR" id="PIRSR000390-2"/>
    </source>
</evidence>
<feature type="active site" description="Proton acceptor" evidence="3">
    <location>
        <position position="215"/>
    </location>
</feature>
<gene>
    <name evidence="6" type="ORF">FHS55_002282</name>
</gene>
<dbReference type="GO" id="GO:0030170">
    <property type="term" value="F:pyridoxal phosphate binding"/>
    <property type="evidence" value="ECO:0007669"/>
    <property type="project" value="TreeGrafter"/>
</dbReference>
<dbReference type="RefSeq" id="WP_183189864.1">
    <property type="nucleotide sequence ID" value="NZ_JACICD010000004.1"/>
</dbReference>
<keyword evidence="1 4" id="KW-0663">Pyridoxal phosphate</keyword>
<proteinExistence type="inferred from homology"/>
<dbReference type="Proteomes" id="UP000533469">
    <property type="component" value="Unassembled WGS sequence"/>
</dbReference>
<organism evidence="6 7">
    <name type="scientific">Ancylobacter tetraedralis</name>
    <dbReference type="NCBI Taxonomy" id="217068"/>
    <lineage>
        <taxon>Bacteria</taxon>
        <taxon>Pseudomonadati</taxon>
        <taxon>Pseudomonadota</taxon>
        <taxon>Alphaproteobacteria</taxon>
        <taxon>Hyphomicrobiales</taxon>
        <taxon>Xanthobacteraceae</taxon>
        <taxon>Ancylobacter</taxon>
    </lineage>
</organism>
<dbReference type="GO" id="GO:0000271">
    <property type="term" value="P:polysaccharide biosynthetic process"/>
    <property type="evidence" value="ECO:0007669"/>
    <property type="project" value="TreeGrafter"/>
</dbReference>
<evidence type="ECO:0000256" key="5">
    <source>
        <dbReference type="RuleBase" id="RU004508"/>
    </source>
</evidence>
<dbReference type="InterPro" id="IPR000653">
    <property type="entry name" value="DegT/StrS_aminotransferase"/>
</dbReference>
<accession>A0A839ZAA1</accession>
<dbReference type="PIRSF" id="PIRSF000390">
    <property type="entry name" value="PLP_StrS"/>
    <property type="match status" value="1"/>
</dbReference>
<feature type="modified residue" description="N6-(pyridoxal phosphate)lysine" evidence="4">
    <location>
        <position position="215"/>
    </location>
</feature>
<dbReference type="InterPro" id="IPR015421">
    <property type="entry name" value="PyrdxlP-dep_Trfase_major"/>
</dbReference>
<evidence type="ECO:0000256" key="1">
    <source>
        <dbReference type="ARBA" id="ARBA00022898"/>
    </source>
</evidence>
<dbReference type="InterPro" id="IPR015424">
    <property type="entry name" value="PyrdxlP-dep_Trfase"/>
</dbReference>
<evidence type="ECO:0000256" key="2">
    <source>
        <dbReference type="ARBA" id="ARBA00037999"/>
    </source>
</evidence>
<dbReference type="Gene3D" id="3.40.640.10">
    <property type="entry name" value="Type I PLP-dependent aspartate aminotransferase-like (Major domain)"/>
    <property type="match status" value="1"/>
</dbReference>
<name>A0A839ZAA1_9HYPH</name>